<evidence type="ECO:0000313" key="2">
    <source>
        <dbReference type="EMBL" id="CAG7598890.1"/>
    </source>
</evidence>
<dbReference type="AlphaFoldDB" id="A0A916NUM8"/>
<dbReference type="PROSITE" id="PS51704">
    <property type="entry name" value="GP_PDE"/>
    <property type="match status" value="1"/>
</dbReference>
<keyword evidence="3" id="KW-1185">Reference proteome</keyword>
<dbReference type="Proteomes" id="UP000693672">
    <property type="component" value="Unassembled WGS sequence"/>
</dbReference>
<organism evidence="2 3">
    <name type="scientific">Paenibacillus solanacearum</name>
    <dbReference type="NCBI Taxonomy" id="2048548"/>
    <lineage>
        <taxon>Bacteria</taxon>
        <taxon>Bacillati</taxon>
        <taxon>Bacillota</taxon>
        <taxon>Bacilli</taxon>
        <taxon>Bacillales</taxon>
        <taxon>Paenibacillaceae</taxon>
        <taxon>Paenibacillus</taxon>
    </lineage>
</organism>
<proteinExistence type="predicted"/>
<accession>A0A916NUM8</accession>
<sequence length="240" mass="27172">MNRIRGIAHRGDPARYPENTLSSFQSALDAAFTHMELDVHLSKDGVPVVMHDHTLQRMSDGKGPIRNFTLEQLKRLKVGETESIPTLEEAFRLVRGRITVLVELKQTGNLYEGLEEKVLEVVTGLDMVDQVVITSFDHYALAKMRRLNGQVPIGLLMSGSSPAVFPFMKEIGSGYMSIPHAYLTEPCVDDCRENGVQLITRPVDSEDTMNKMLQFPSVLASTNQLERWQQFYLEHKDRLQ</sequence>
<dbReference type="EC" id="3.1.4.46" evidence="2"/>
<keyword evidence="2" id="KW-0378">Hydrolase</keyword>
<dbReference type="RefSeq" id="WP_218090086.1">
    <property type="nucleotide sequence ID" value="NZ_CAJVAS010000001.1"/>
</dbReference>
<dbReference type="Pfam" id="PF03009">
    <property type="entry name" value="GDPD"/>
    <property type="match status" value="1"/>
</dbReference>
<gene>
    <name evidence="2" type="primary">glpQ_2</name>
    <name evidence="2" type="ORF">PAESOLCIP111_00266</name>
</gene>
<dbReference type="PANTHER" id="PTHR46211:SF14">
    <property type="entry name" value="GLYCEROPHOSPHODIESTER PHOSPHODIESTERASE"/>
    <property type="match status" value="1"/>
</dbReference>
<dbReference type="GO" id="GO:0008889">
    <property type="term" value="F:glycerophosphodiester phosphodiesterase activity"/>
    <property type="evidence" value="ECO:0007669"/>
    <property type="project" value="UniProtKB-EC"/>
</dbReference>
<evidence type="ECO:0000259" key="1">
    <source>
        <dbReference type="PROSITE" id="PS51704"/>
    </source>
</evidence>
<protein>
    <submittedName>
        <fullName evidence="2">Glycerophosphodiester phosphodiesterase</fullName>
        <ecNumber evidence="2">3.1.4.46</ecNumber>
    </submittedName>
</protein>
<dbReference type="EMBL" id="CAJVAS010000001">
    <property type="protein sequence ID" value="CAG7598890.1"/>
    <property type="molecule type" value="Genomic_DNA"/>
</dbReference>
<feature type="domain" description="GP-PDE" evidence="1">
    <location>
        <begin position="4"/>
        <end position="232"/>
    </location>
</feature>
<name>A0A916NUM8_9BACL</name>
<comment type="caution">
    <text evidence="2">The sequence shown here is derived from an EMBL/GenBank/DDBJ whole genome shotgun (WGS) entry which is preliminary data.</text>
</comment>
<dbReference type="PANTHER" id="PTHR46211">
    <property type="entry name" value="GLYCEROPHOSPHORYL DIESTER PHOSPHODIESTERASE"/>
    <property type="match status" value="1"/>
</dbReference>
<dbReference type="GO" id="GO:0006629">
    <property type="term" value="P:lipid metabolic process"/>
    <property type="evidence" value="ECO:0007669"/>
    <property type="project" value="InterPro"/>
</dbReference>
<reference evidence="2" key="1">
    <citation type="submission" date="2021-06" db="EMBL/GenBank/DDBJ databases">
        <authorList>
            <person name="Criscuolo A."/>
        </authorList>
    </citation>
    <scope>NUCLEOTIDE SEQUENCE</scope>
    <source>
        <strain evidence="2">CIP111600</strain>
    </source>
</reference>
<evidence type="ECO:0000313" key="3">
    <source>
        <dbReference type="Proteomes" id="UP000693672"/>
    </source>
</evidence>
<dbReference type="InterPro" id="IPR030395">
    <property type="entry name" value="GP_PDE_dom"/>
</dbReference>